<dbReference type="PIRSF" id="PIRSF002811">
    <property type="entry name" value="DnaG"/>
    <property type="match status" value="1"/>
</dbReference>
<dbReference type="Gene3D" id="3.90.980.10">
    <property type="entry name" value="DNA primase, catalytic core, N-terminal domain"/>
    <property type="match status" value="1"/>
</dbReference>
<proteinExistence type="inferred from homology"/>
<dbReference type="InterPro" id="IPR030846">
    <property type="entry name" value="DnaG_bac"/>
</dbReference>
<dbReference type="InterPro" id="IPR006171">
    <property type="entry name" value="TOPRIM_dom"/>
</dbReference>
<keyword evidence="6 12" id="KW-0479">Metal-binding</keyword>
<dbReference type="Gene3D" id="3.90.580.10">
    <property type="entry name" value="Zinc finger, CHC2-type domain"/>
    <property type="match status" value="1"/>
</dbReference>
<comment type="domain">
    <text evidence="12">Contains an N-terminal zinc-binding domain, a central core domain that contains the primase activity, and a C-terminal DnaB-binding domain.</text>
</comment>
<evidence type="ECO:0000256" key="8">
    <source>
        <dbReference type="ARBA" id="ARBA00022833"/>
    </source>
</evidence>
<keyword evidence="9" id="KW-0460">Magnesium</keyword>
<evidence type="ECO:0000256" key="6">
    <source>
        <dbReference type="ARBA" id="ARBA00022723"/>
    </source>
</evidence>
<evidence type="ECO:0000256" key="14">
    <source>
        <dbReference type="PIRSR" id="PIRSR002811-1"/>
    </source>
</evidence>
<dbReference type="EC" id="2.7.7.101" evidence="12"/>
<keyword evidence="11 12" id="KW-0804">Transcription</keyword>
<evidence type="ECO:0000256" key="11">
    <source>
        <dbReference type="ARBA" id="ARBA00023163"/>
    </source>
</evidence>
<dbReference type="Pfam" id="PF01807">
    <property type="entry name" value="Zn_ribbon_DnaG"/>
    <property type="match status" value="1"/>
</dbReference>
<evidence type="ECO:0000256" key="3">
    <source>
        <dbReference type="ARBA" id="ARBA00022679"/>
    </source>
</evidence>
<dbReference type="GO" id="GO:0006269">
    <property type="term" value="P:DNA replication, synthesis of primer"/>
    <property type="evidence" value="ECO:0007669"/>
    <property type="project" value="UniProtKB-UniRule"/>
</dbReference>
<dbReference type="InterPro" id="IPR016136">
    <property type="entry name" value="DNA_helicase_N/primase_C"/>
</dbReference>
<comment type="catalytic activity">
    <reaction evidence="12">
        <text>ssDNA + n NTP = ssDNA/pppN(pN)n-1 hybrid + (n-1) diphosphate.</text>
        <dbReference type="EC" id="2.7.7.101"/>
    </reaction>
</comment>
<reference evidence="16 17" key="1">
    <citation type="submission" date="2018-08" db="EMBL/GenBank/DDBJ databases">
        <title>Genome analysis of the thermophilic bacterium of the candidate phylum Aminicenantes from deep subsurface aquifer revealed its physiology and ecological role.</title>
        <authorList>
            <person name="Kadnikov V.V."/>
            <person name="Mardanov A.V."/>
            <person name="Beletsky A.V."/>
            <person name="Karnachuk O.V."/>
            <person name="Ravin N.V."/>
        </authorList>
    </citation>
    <scope>NUCLEOTIDE SEQUENCE [LARGE SCALE GENOMIC DNA]</scope>
    <source>
        <strain evidence="16">BY38</strain>
    </source>
</reference>
<name>A0A3E2BL21_9BACT</name>
<dbReference type="Gene3D" id="3.40.1360.10">
    <property type="match status" value="1"/>
</dbReference>
<evidence type="ECO:0000256" key="13">
    <source>
        <dbReference type="PIRNR" id="PIRNR002811"/>
    </source>
</evidence>
<comment type="cofactor">
    <cofactor evidence="12 13 14">
        <name>Zn(2+)</name>
        <dbReference type="ChEBI" id="CHEBI:29105"/>
    </cofactor>
    <text evidence="12 13 14">Binds 1 zinc ion per monomer.</text>
</comment>
<sequence length="574" mass="65723">MEITEKIRAAASIVEIASQYTTLKKRGKKWVGLCPFHSEKDPSFTIDEDKQLFHCFGCGIGGDLFSLVMEKENLTFPEAVRFLAEKYRIPLPETRQAGRESRLEEKIFEINDKALNYFRNNLFRTPEGKKALEYLKSRQFSEDTIKKLRLGYALNSWDALFQNFKQSYSPQILEKAGLIIPGQKPGEYRDRFRGRVIFPIFTLTGRVVAFGGRTIFEAQPKYLNSPETQTFTKGHILYGLNFTRDSIRQAGELILVEGYADFAALFQAGIQNVAASMGTSLTSQQAAQILRYAPRVIINYDGDEAGLNAALRAVPICLEKGLQVKILVLPEKLDPDAFIRKYGPDKYLGLARRALDGFRFLLVQYSKGARLNIPEEKSRAARQVIQEVMRIPDAIVRNEYLKRTAEYFKINETTLRQMLEESRKPAPAASREEKDIFLPAEKRLLQLLFNQQEIARMILGEMDEDCFRGLASEPVFRYVLESYRQGQSWSLAPLQEKVESRLLGQLCRVLQEDIPDGSIGEALDCLITLKKNSLQKKLREIQREIALTEKKGDQEKLMSLLYQKHELTRQIMTL</sequence>
<dbReference type="PANTHER" id="PTHR30313">
    <property type="entry name" value="DNA PRIMASE"/>
    <property type="match status" value="1"/>
</dbReference>
<dbReference type="Pfam" id="PF10410">
    <property type="entry name" value="DnaB_bind"/>
    <property type="match status" value="1"/>
</dbReference>
<dbReference type="GO" id="GO:0003677">
    <property type="term" value="F:DNA binding"/>
    <property type="evidence" value="ECO:0007669"/>
    <property type="project" value="UniProtKB-KW"/>
</dbReference>
<evidence type="ECO:0000313" key="17">
    <source>
        <dbReference type="Proteomes" id="UP000257323"/>
    </source>
</evidence>
<comment type="function">
    <text evidence="12 13">RNA polymerase that catalyzes the synthesis of short RNA molecules used as primers for DNA polymerase during DNA replication.</text>
</comment>
<dbReference type="HAMAP" id="MF_00974">
    <property type="entry name" value="DNA_primase_DnaG"/>
    <property type="match status" value="1"/>
</dbReference>
<evidence type="ECO:0000256" key="4">
    <source>
        <dbReference type="ARBA" id="ARBA00022695"/>
    </source>
</evidence>
<dbReference type="InterPro" id="IPR002694">
    <property type="entry name" value="Znf_CHC2"/>
</dbReference>
<dbReference type="GO" id="GO:1990077">
    <property type="term" value="C:primosome complex"/>
    <property type="evidence" value="ECO:0007669"/>
    <property type="project" value="UniProtKB-KW"/>
</dbReference>
<dbReference type="CDD" id="cd03364">
    <property type="entry name" value="TOPRIM_DnaG_primases"/>
    <property type="match status" value="1"/>
</dbReference>
<evidence type="ECO:0000256" key="2">
    <source>
        <dbReference type="ARBA" id="ARBA00022515"/>
    </source>
</evidence>
<dbReference type="GO" id="GO:0003899">
    <property type="term" value="F:DNA-directed RNA polymerase activity"/>
    <property type="evidence" value="ECO:0007669"/>
    <property type="project" value="UniProtKB-UniRule"/>
</dbReference>
<keyword evidence="2 12" id="KW-0639">Primosome</keyword>
<dbReference type="SUPFAM" id="SSF57783">
    <property type="entry name" value="Zinc beta-ribbon"/>
    <property type="match status" value="1"/>
</dbReference>
<evidence type="ECO:0000256" key="7">
    <source>
        <dbReference type="ARBA" id="ARBA00022771"/>
    </source>
</evidence>
<keyword evidence="4 12" id="KW-0548">Nucleotidyltransferase</keyword>
<dbReference type="Pfam" id="PF13155">
    <property type="entry name" value="Toprim_2"/>
    <property type="match status" value="1"/>
</dbReference>
<evidence type="ECO:0000256" key="1">
    <source>
        <dbReference type="ARBA" id="ARBA00022478"/>
    </source>
</evidence>
<protein>
    <recommendedName>
        <fullName evidence="12 13">DNA primase</fullName>
        <ecNumber evidence="12">2.7.7.101</ecNumber>
    </recommendedName>
</protein>
<dbReference type="SMART" id="SM00400">
    <property type="entry name" value="ZnF_CHCC"/>
    <property type="match status" value="1"/>
</dbReference>
<dbReference type="Pfam" id="PF08275">
    <property type="entry name" value="DNAG_N"/>
    <property type="match status" value="1"/>
</dbReference>
<evidence type="ECO:0000256" key="12">
    <source>
        <dbReference type="HAMAP-Rule" id="MF_00974"/>
    </source>
</evidence>
<dbReference type="InterPro" id="IPR034151">
    <property type="entry name" value="TOPRIM_DnaG_bac"/>
</dbReference>
<dbReference type="GO" id="GO:0005737">
    <property type="term" value="C:cytoplasm"/>
    <property type="evidence" value="ECO:0007669"/>
    <property type="project" value="TreeGrafter"/>
</dbReference>
<dbReference type="Gene3D" id="1.10.860.10">
    <property type="entry name" value="DNAb Helicase, Chain A"/>
    <property type="match status" value="1"/>
</dbReference>
<dbReference type="InterPro" id="IPR037068">
    <property type="entry name" value="DNA_primase_core_N_sf"/>
</dbReference>
<dbReference type="EMBL" id="QUAH01000009">
    <property type="protein sequence ID" value="RFT15459.1"/>
    <property type="molecule type" value="Genomic_DNA"/>
</dbReference>
<dbReference type="Proteomes" id="UP000257323">
    <property type="component" value="Unassembled WGS sequence"/>
</dbReference>
<dbReference type="SMART" id="SM00493">
    <property type="entry name" value="TOPRIM"/>
    <property type="match status" value="1"/>
</dbReference>
<accession>A0A3E2BL21</accession>
<gene>
    <name evidence="12" type="primary">dnaG</name>
    <name evidence="16" type="ORF">OP8BY_0349</name>
</gene>
<evidence type="ECO:0000256" key="5">
    <source>
        <dbReference type="ARBA" id="ARBA00022705"/>
    </source>
</evidence>
<evidence type="ECO:0000256" key="10">
    <source>
        <dbReference type="ARBA" id="ARBA00023125"/>
    </source>
</evidence>
<keyword evidence="5 12" id="KW-0235">DNA replication</keyword>
<dbReference type="GO" id="GO:0008270">
    <property type="term" value="F:zinc ion binding"/>
    <property type="evidence" value="ECO:0007669"/>
    <property type="project" value="UniProtKB-UniRule"/>
</dbReference>
<organism evidence="16 17">
    <name type="scientific">Candidatus Saccharicenans subterraneus</name>
    <dbReference type="NCBI Taxonomy" id="2508984"/>
    <lineage>
        <taxon>Bacteria</taxon>
        <taxon>Candidatus Aminicenantota</taxon>
        <taxon>Candidatus Aminicenantia</taxon>
        <taxon>Candidatus Aminicenantales</taxon>
        <taxon>Candidatus Saccharicenantaceae</taxon>
        <taxon>Candidatus Saccharicenans</taxon>
    </lineage>
</organism>
<keyword evidence="10 12" id="KW-0238">DNA-binding</keyword>
<feature type="domain" description="Toprim" evidence="15">
    <location>
        <begin position="251"/>
        <end position="332"/>
    </location>
</feature>
<dbReference type="InterPro" id="IPR050219">
    <property type="entry name" value="DnaG_primase"/>
</dbReference>
<dbReference type="AlphaFoldDB" id="A0A3E2BL21"/>
<feature type="zinc finger region" description="CHC2-type" evidence="12 14">
    <location>
        <begin position="34"/>
        <end position="58"/>
    </location>
</feature>
<dbReference type="PANTHER" id="PTHR30313:SF2">
    <property type="entry name" value="DNA PRIMASE"/>
    <property type="match status" value="1"/>
</dbReference>
<dbReference type="InterPro" id="IPR019475">
    <property type="entry name" value="DNA_primase_DnaB-bd"/>
</dbReference>
<comment type="caution">
    <text evidence="16">The sequence shown here is derived from an EMBL/GenBank/DDBJ whole genome shotgun (WGS) entry which is preliminary data.</text>
</comment>
<keyword evidence="8 12" id="KW-0862">Zinc</keyword>
<dbReference type="NCBIfam" id="TIGR01391">
    <property type="entry name" value="dnaG"/>
    <property type="match status" value="1"/>
</dbReference>
<evidence type="ECO:0000259" key="15">
    <source>
        <dbReference type="PROSITE" id="PS50880"/>
    </source>
</evidence>
<dbReference type="InterPro" id="IPR013264">
    <property type="entry name" value="DNAG_N"/>
</dbReference>
<keyword evidence="3 12" id="KW-0808">Transferase</keyword>
<dbReference type="SUPFAM" id="SSF56731">
    <property type="entry name" value="DNA primase core"/>
    <property type="match status" value="1"/>
</dbReference>
<comment type="similarity">
    <text evidence="12 13">Belongs to the DnaG primase family.</text>
</comment>
<dbReference type="FunFam" id="3.90.580.10:FF:000001">
    <property type="entry name" value="DNA primase"/>
    <property type="match status" value="1"/>
</dbReference>
<comment type="subunit">
    <text evidence="12">Monomer. Interacts with DnaB.</text>
</comment>
<keyword evidence="7 12" id="KW-0863">Zinc-finger</keyword>
<keyword evidence="1 12" id="KW-0240">DNA-directed RNA polymerase</keyword>
<evidence type="ECO:0000256" key="9">
    <source>
        <dbReference type="ARBA" id="ARBA00022842"/>
    </source>
</evidence>
<evidence type="ECO:0000313" key="16">
    <source>
        <dbReference type="EMBL" id="RFT15459.1"/>
    </source>
</evidence>
<dbReference type="InterPro" id="IPR036977">
    <property type="entry name" value="DNA_primase_Znf_CHC2"/>
</dbReference>
<dbReference type="InterPro" id="IPR006295">
    <property type="entry name" value="DNA_primase_DnaG"/>
</dbReference>
<dbReference type="GO" id="GO:0000428">
    <property type="term" value="C:DNA-directed RNA polymerase complex"/>
    <property type="evidence" value="ECO:0007669"/>
    <property type="project" value="UniProtKB-KW"/>
</dbReference>
<dbReference type="PROSITE" id="PS50880">
    <property type="entry name" value="TOPRIM"/>
    <property type="match status" value="1"/>
</dbReference>